<sequence length="318" mass="34547">MTENNAAQAVDQEIEAIMEQAQVFASAWAFLGGPFDNGSGLEQAERERAALRALLSKLRAEGVQAGDERAVRIPVPFSVDTTHKNQAFVTLGFYDEDSRKAFVRAVCHGGFRVPTDALASAPVAGEAQTEGKYRRMFMAACEALAAINEKLGLDPNDGEPDAILSAIGELMDRANDAAPQASEAVRILFPAHLRKMWSGGEVQAWLDEYQGLPSVQPSAKGSLERYRQWQADQTQTDKDGGDCAKGAGDERAWQRLTDSERDGFVGELVDYGTDFVSPLYAVVESIERRLCEKNATPSVVKQSLTATQTGEKGEKDAQ</sequence>
<evidence type="ECO:0000313" key="3">
    <source>
        <dbReference type="Proteomes" id="UP000239990"/>
    </source>
</evidence>
<accession>A0A2S5GXE7</accession>
<proteinExistence type="predicted"/>
<gene>
    <name evidence="2" type="ORF">C4E15_06580</name>
</gene>
<dbReference type="RefSeq" id="WP_104142776.1">
    <property type="nucleotide sequence ID" value="NZ_PREU01000002.1"/>
</dbReference>
<protein>
    <submittedName>
        <fullName evidence="2">Uncharacterized protein</fullName>
    </submittedName>
</protein>
<evidence type="ECO:0000256" key="1">
    <source>
        <dbReference type="SAM" id="MobiDB-lite"/>
    </source>
</evidence>
<dbReference type="Proteomes" id="UP000239990">
    <property type="component" value="Unassembled WGS sequence"/>
</dbReference>
<organism evidence="2 3">
    <name type="scientific">Achromobacter spanius</name>
    <dbReference type="NCBI Taxonomy" id="217203"/>
    <lineage>
        <taxon>Bacteria</taxon>
        <taxon>Pseudomonadati</taxon>
        <taxon>Pseudomonadota</taxon>
        <taxon>Betaproteobacteria</taxon>
        <taxon>Burkholderiales</taxon>
        <taxon>Alcaligenaceae</taxon>
        <taxon>Achromobacter</taxon>
    </lineage>
</organism>
<feature type="compositionally biased region" description="Polar residues" evidence="1">
    <location>
        <begin position="297"/>
        <end position="310"/>
    </location>
</feature>
<dbReference type="OrthoDB" id="9102475at2"/>
<feature type="region of interest" description="Disordered" evidence="1">
    <location>
        <begin position="297"/>
        <end position="318"/>
    </location>
</feature>
<dbReference type="EMBL" id="PREU01000002">
    <property type="protein sequence ID" value="PPA77669.1"/>
    <property type="molecule type" value="Genomic_DNA"/>
</dbReference>
<evidence type="ECO:0000313" key="2">
    <source>
        <dbReference type="EMBL" id="PPA77669.1"/>
    </source>
</evidence>
<comment type="caution">
    <text evidence="2">The sequence shown here is derived from an EMBL/GenBank/DDBJ whole genome shotgun (WGS) entry which is preliminary data.</text>
</comment>
<name>A0A2S5GXE7_9BURK</name>
<dbReference type="AlphaFoldDB" id="A0A2S5GXE7"/>
<reference evidence="2 3" key="1">
    <citation type="submission" date="2018-02" db="EMBL/GenBank/DDBJ databases">
        <title>Draft Genome of Achromobacter spanius stain 6.</title>
        <authorList>
            <person name="Gunasekera T.S."/>
            <person name="Radwan O."/>
            <person name="Ruiz O.N."/>
        </authorList>
    </citation>
    <scope>NUCLEOTIDE SEQUENCE [LARGE SCALE GENOMIC DNA]</scope>
    <source>
        <strain evidence="2 3">6</strain>
    </source>
</reference>